<evidence type="ECO:0000313" key="1">
    <source>
        <dbReference type="EMBL" id="OCA73327.1"/>
    </source>
</evidence>
<name>A0A1B8ZP37_9FLAO</name>
<accession>A0A1B8ZP37</accession>
<dbReference type="AlphaFoldDB" id="A0A1B8ZP37"/>
<dbReference type="EMBL" id="MAYG01000001">
    <property type="protein sequence ID" value="OCA73327.1"/>
    <property type="molecule type" value="Genomic_DNA"/>
</dbReference>
<organism evidence="1 2">
    <name type="scientific">Chryseobacterium arthrosphaerae</name>
    <dbReference type="NCBI Taxonomy" id="651561"/>
    <lineage>
        <taxon>Bacteria</taxon>
        <taxon>Pseudomonadati</taxon>
        <taxon>Bacteroidota</taxon>
        <taxon>Flavobacteriia</taxon>
        <taxon>Flavobacteriales</taxon>
        <taxon>Weeksellaceae</taxon>
        <taxon>Chryseobacterium group</taxon>
        <taxon>Chryseobacterium</taxon>
    </lineage>
</organism>
<sequence length="316" mass="34395">MKKLVTTFKVFAVLSVLTLSSCSDENNEITRQETVQAKVSTEDLKKETTPLPSKVVPETVQVQLDESEKNLETYLKGDIQIAGVNIIGKISTQKGIEISQSLVSDPSRFIALGNIMETSSVKIGKIGDLYTGDDLATAQQGLKDAITEEVKAGTNVMEITWNSKNGTFSTLCFYNESGIIWDNILGGLVMMDTRANTETSNEAQASKVVSKWYKQWWTANWLWGSKRGEIGYQITIYYSGSTVSNADVSDWGSISLGKAKSESKIIRRTGAYGQCQYALGLCTPTGSLSFNASKFSVSFSGLGSNIVSNGTKSLYP</sequence>
<comment type="caution">
    <text evidence="1">The sequence shown here is derived from an EMBL/GenBank/DDBJ whole genome shotgun (WGS) entry which is preliminary data.</text>
</comment>
<dbReference type="PROSITE" id="PS51257">
    <property type="entry name" value="PROKAR_LIPOPROTEIN"/>
    <property type="match status" value="1"/>
</dbReference>
<evidence type="ECO:0000313" key="2">
    <source>
        <dbReference type="Proteomes" id="UP000093432"/>
    </source>
</evidence>
<dbReference type="STRING" id="651561.BBI00_02750"/>
<proteinExistence type="predicted"/>
<dbReference type="Proteomes" id="UP000093432">
    <property type="component" value="Unassembled WGS sequence"/>
</dbReference>
<protein>
    <submittedName>
        <fullName evidence="1">Uncharacterized protein</fullName>
    </submittedName>
</protein>
<dbReference type="RefSeq" id="WP_065397334.1">
    <property type="nucleotide sequence ID" value="NZ_MAYG01000001.1"/>
</dbReference>
<dbReference type="OrthoDB" id="873551at2"/>
<reference evidence="2" key="1">
    <citation type="submission" date="2016-07" db="EMBL/GenBank/DDBJ databases">
        <authorList>
            <person name="Florea S."/>
            <person name="Webb J.S."/>
            <person name="Jaromczyk J."/>
            <person name="Schardl C.L."/>
        </authorList>
    </citation>
    <scope>NUCLEOTIDE SEQUENCE [LARGE SCALE GENOMIC DNA]</scope>
    <source>
        <strain evidence="2">CC-VM-7</strain>
    </source>
</reference>
<gene>
    <name evidence="1" type="ORF">BBI00_02750</name>
</gene>